<keyword evidence="3" id="KW-0238">DNA-binding</keyword>
<dbReference type="Gene3D" id="3.40.190.10">
    <property type="entry name" value="Periplasmic binding protein-like II"/>
    <property type="match status" value="2"/>
</dbReference>
<evidence type="ECO:0000313" key="6">
    <source>
        <dbReference type="EMBL" id="GAA0713085.1"/>
    </source>
</evidence>
<keyword evidence="4" id="KW-0804">Transcription</keyword>
<dbReference type="Pfam" id="PF03466">
    <property type="entry name" value="LysR_substrate"/>
    <property type="match status" value="1"/>
</dbReference>
<feature type="domain" description="HTH lysR-type" evidence="5">
    <location>
        <begin position="11"/>
        <end position="68"/>
    </location>
</feature>
<dbReference type="Gene3D" id="1.10.10.10">
    <property type="entry name" value="Winged helix-like DNA-binding domain superfamily/Winged helix DNA-binding domain"/>
    <property type="match status" value="1"/>
</dbReference>
<dbReference type="CDD" id="cd08432">
    <property type="entry name" value="PBP2_GcdR_TrpI_HvrB_AmpR_like"/>
    <property type="match status" value="1"/>
</dbReference>
<dbReference type="InterPro" id="IPR036388">
    <property type="entry name" value="WH-like_DNA-bd_sf"/>
</dbReference>
<dbReference type="SUPFAM" id="SSF46785">
    <property type="entry name" value="Winged helix' DNA-binding domain"/>
    <property type="match status" value="1"/>
</dbReference>
<dbReference type="InterPro" id="IPR005119">
    <property type="entry name" value="LysR_subst-bd"/>
</dbReference>
<dbReference type="InterPro" id="IPR036390">
    <property type="entry name" value="WH_DNA-bd_sf"/>
</dbReference>
<sequence>MRTMHSTIGLPPLDALAAMISAARLGSFSAAAVELGITHGSVSRRVHAVESWLGASIFERHGRGVRLTPTGEHFARQVELALSRITELAVDLRAARQTASLRLSVLPSFARLWLMPRLAELQGEPMDLAIRVLPEHRIASFDAGEADLAIRYGRGSWPGVDALPLLDERLFAVATPKIAQALHGRDATAVLDQTLLHDTDTRQWRLWCQHAGIAYRPRGGERRFEDYDLVLAAADSGIGVALARWPLAAPALESGHLVRIAGPEFANPDKHYIVTRSGETRSTVRRLAERLVAATQH</sequence>
<keyword evidence="2" id="KW-0805">Transcription regulation</keyword>
<proteinExistence type="inferred from homology"/>
<evidence type="ECO:0000256" key="2">
    <source>
        <dbReference type="ARBA" id="ARBA00023015"/>
    </source>
</evidence>
<dbReference type="PANTHER" id="PTHR30537">
    <property type="entry name" value="HTH-TYPE TRANSCRIPTIONAL REGULATOR"/>
    <property type="match status" value="1"/>
</dbReference>
<dbReference type="Pfam" id="PF00126">
    <property type="entry name" value="HTH_1"/>
    <property type="match status" value="1"/>
</dbReference>
<comment type="caution">
    <text evidence="6">The sequence shown here is derived from an EMBL/GenBank/DDBJ whole genome shotgun (WGS) entry which is preliminary data.</text>
</comment>
<evidence type="ECO:0000259" key="5">
    <source>
        <dbReference type="PROSITE" id="PS50931"/>
    </source>
</evidence>
<evidence type="ECO:0000256" key="3">
    <source>
        <dbReference type="ARBA" id="ARBA00023125"/>
    </source>
</evidence>
<accession>A0ABP3TNE0</accession>
<dbReference type="EMBL" id="BAAAEU010000006">
    <property type="protein sequence ID" value="GAA0713085.1"/>
    <property type="molecule type" value="Genomic_DNA"/>
</dbReference>
<dbReference type="SUPFAM" id="SSF53850">
    <property type="entry name" value="Periplasmic binding protein-like II"/>
    <property type="match status" value="1"/>
</dbReference>
<dbReference type="PANTHER" id="PTHR30537:SF79">
    <property type="entry name" value="TRANSCRIPTIONAL REGULATOR-RELATED"/>
    <property type="match status" value="1"/>
</dbReference>
<evidence type="ECO:0000256" key="4">
    <source>
        <dbReference type="ARBA" id="ARBA00023163"/>
    </source>
</evidence>
<protein>
    <submittedName>
        <fullName evidence="6">LysR substrate-binding domain-containing protein</fullName>
    </submittedName>
</protein>
<organism evidence="6 7">
    <name type="scientific">Dokdonella soli</name>
    <dbReference type="NCBI Taxonomy" id="529810"/>
    <lineage>
        <taxon>Bacteria</taxon>
        <taxon>Pseudomonadati</taxon>
        <taxon>Pseudomonadota</taxon>
        <taxon>Gammaproteobacteria</taxon>
        <taxon>Lysobacterales</taxon>
        <taxon>Rhodanobacteraceae</taxon>
        <taxon>Dokdonella</taxon>
    </lineage>
</organism>
<gene>
    <name evidence="6" type="ORF">GCM10009105_16270</name>
</gene>
<evidence type="ECO:0000256" key="1">
    <source>
        <dbReference type="ARBA" id="ARBA00009437"/>
    </source>
</evidence>
<name>A0ABP3TNE0_9GAMM</name>
<dbReference type="PROSITE" id="PS50931">
    <property type="entry name" value="HTH_LYSR"/>
    <property type="match status" value="1"/>
</dbReference>
<comment type="similarity">
    <text evidence="1">Belongs to the LysR transcriptional regulatory family.</text>
</comment>
<reference evidence="7" key="1">
    <citation type="journal article" date="2019" name="Int. J. Syst. Evol. Microbiol.">
        <title>The Global Catalogue of Microorganisms (GCM) 10K type strain sequencing project: providing services to taxonomists for standard genome sequencing and annotation.</title>
        <authorList>
            <consortium name="The Broad Institute Genomics Platform"/>
            <consortium name="The Broad Institute Genome Sequencing Center for Infectious Disease"/>
            <person name="Wu L."/>
            <person name="Ma J."/>
        </authorList>
    </citation>
    <scope>NUCLEOTIDE SEQUENCE [LARGE SCALE GENOMIC DNA]</scope>
    <source>
        <strain evidence="7">JCM 15421</strain>
    </source>
</reference>
<keyword evidence="7" id="KW-1185">Reference proteome</keyword>
<dbReference type="InterPro" id="IPR000847">
    <property type="entry name" value="LysR_HTH_N"/>
</dbReference>
<dbReference type="Proteomes" id="UP001501523">
    <property type="component" value="Unassembled WGS sequence"/>
</dbReference>
<dbReference type="InterPro" id="IPR058163">
    <property type="entry name" value="LysR-type_TF_proteobact-type"/>
</dbReference>
<evidence type="ECO:0000313" key="7">
    <source>
        <dbReference type="Proteomes" id="UP001501523"/>
    </source>
</evidence>